<dbReference type="InterPro" id="IPR024096">
    <property type="entry name" value="NO_sig/Golgi_transp_ligand-bd"/>
</dbReference>
<organism evidence="2">
    <name type="scientific">Zea mays</name>
    <name type="common">Maize</name>
    <dbReference type="NCBI Taxonomy" id="4577"/>
    <lineage>
        <taxon>Eukaryota</taxon>
        <taxon>Viridiplantae</taxon>
        <taxon>Streptophyta</taxon>
        <taxon>Embryophyta</taxon>
        <taxon>Tracheophyta</taxon>
        <taxon>Spermatophyta</taxon>
        <taxon>Magnoliopsida</taxon>
        <taxon>Liliopsida</taxon>
        <taxon>Poales</taxon>
        <taxon>Poaceae</taxon>
        <taxon>PACMAD clade</taxon>
        <taxon>Panicoideae</taxon>
        <taxon>Andropogonodae</taxon>
        <taxon>Andropogoneae</taxon>
        <taxon>Tripsacinae</taxon>
        <taxon>Zea</taxon>
    </lineage>
</organism>
<dbReference type="EMBL" id="CM007648">
    <property type="protein sequence ID" value="ONM17920.1"/>
    <property type="molecule type" value="Genomic_DNA"/>
</dbReference>
<gene>
    <name evidence="2" type="ORF">ZEAMMB73_Zm00001d003904</name>
</gene>
<protein>
    <submittedName>
        <fullName evidence="2">Transport protein particle (TRAPP) component</fullName>
    </submittedName>
</protein>
<dbReference type="AlphaFoldDB" id="A0A1D6EC72"/>
<evidence type="ECO:0000256" key="1">
    <source>
        <dbReference type="ARBA" id="ARBA00006218"/>
    </source>
</evidence>
<dbReference type="IntAct" id="A0A1D6EC72">
    <property type="interactions" value="2"/>
</dbReference>
<dbReference type="Gene3D" id="3.30.1380.20">
    <property type="entry name" value="Trafficking protein particle complex subunit 3"/>
    <property type="match status" value="1"/>
</dbReference>
<reference evidence="2" key="1">
    <citation type="submission" date="2015-12" db="EMBL/GenBank/DDBJ databases">
        <title>Update maize B73 reference genome by single molecule sequencing technologies.</title>
        <authorList>
            <consortium name="Maize Genome Sequencing Project"/>
            <person name="Ware D."/>
        </authorList>
    </citation>
    <scope>NUCLEOTIDE SEQUENCE [LARGE SCALE GENOMIC DNA]</scope>
    <source>
        <tissue evidence="2">Seedling</tissue>
    </source>
</reference>
<dbReference type="STRING" id="4577.A0A1D6EC72"/>
<dbReference type="PANTHER" id="PTHR12817">
    <property type="entry name" value="TRAFFICKING PROTEIN PARTICLE COMPLEX SUBUNIT 6B"/>
    <property type="match status" value="1"/>
</dbReference>
<dbReference type="PANTHER" id="PTHR12817:SF0">
    <property type="entry name" value="GEO08327P1"/>
    <property type="match status" value="1"/>
</dbReference>
<accession>A0A1D6EC72</accession>
<sequence length="217" mass="24626">MAIAESCVDAVVMEMVAVYCGGLYTAKPELAARRIEAIGFQVGHQLSERYTMERPRFSDHLEAIKFICKDFWSELFKKQIDNLKTNHRGTFVLQDNRFRWLTRVSLDPRTENTDSTENDSAALGDTAAQTTTMLLYFPCGLIRGALTNLGISCSVSADMSNLPACKFSYAFSMTFWHMVNFHLLMICFISYINHWSQTSTQVWCLFPIDCHDVGSSI</sequence>
<dbReference type="GO" id="GO:0048193">
    <property type="term" value="P:Golgi vesicle transport"/>
    <property type="evidence" value="ECO:0007669"/>
    <property type="project" value="InterPro"/>
</dbReference>
<dbReference type="ExpressionAtlas" id="A0A1D6EC72">
    <property type="expression patterns" value="baseline and differential"/>
</dbReference>
<dbReference type="InParanoid" id="A0A1D6EC72"/>
<name>A0A1D6EC72_MAIZE</name>
<dbReference type="FunFam" id="3.30.1380.20:FF:000008">
    <property type="entry name" value="trafficking protein particle complex subunit 6B"/>
    <property type="match status" value="1"/>
</dbReference>
<dbReference type="CDD" id="cd14944">
    <property type="entry name" value="TRAPPC6A_Trs33"/>
    <property type="match status" value="1"/>
</dbReference>
<dbReference type="SUPFAM" id="SSF111126">
    <property type="entry name" value="Ligand-binding domain in the NO signalling and Golgi transport"/>
    <property type="match status" value="1"/>
</dbReference>
<evidence type="ECO:0000313" key="2">
    <source>
        <dbReference type="EMBL" id="ONM17920.1"/>
    </source>
</evidence>
<dbReference type="InterPro" id="IPR037992">
    <property type="entry name" value="TRAPPC6/Trs33"/>
</dbReference>
<dbReference type="FunCoup" id="A0A1D6EC72">
    <property type="interactions" value="2861"/>
</dbReference>
<dbReference type="InterPro" id="IPR007194">
    <property type="entry name" value="TRAPP_component"/>
</dbReference>
<dbReference type="SMR" id="A0A1D6EC72"/>
<proteinExistence type="inferred from homology"/>
<dbReference type="Pfam" id="PF04051">
    <property type="entry name" value="TRAPP"/>
    <property type="match status" value="1"/>
</dbReference>
<comment type="similarity">
    <text evidence="1">Belongs to the TRAPP small subunits family. BET3 subfamily.</text>
</comment>